<feature type="domain" description="AB hydrolase-1" evidence="2">
    <location>
        <begin position="161"/>
        <end position="345"/>
    </location>
</feature>
<feature type="domain" description="Peptidase S33 tripeptidyl aminopeptidase-like C-terminal" evidence="3">
    <location>
        <begin position="427"/>
        <end position="525"/>
    </location>
</feature>
<reference evidence="5" key="1">
    <citation type="journal article" date="2019" name="Int. J. Syst. Evol. Microbiol.">
        <title>The Global Catalogue of Microorganisms (GCM) 10K type strain sequencing project: providing services to taxonomists for standard genome sequencing and annotation.</title>
        <authorList>
            <consortium name="The Broad Institute Genomics Platform"/>
            <consortium name="The Broad Institute Genome Sequencing Center for Infectious Disease"/>
            <person name="Wu L."/>
            <person name="Ma J."/>
        </authorList>
    </citation>
    <scope>NUCLEOTIDE SEQUENCE [LARGE SCALE GENOMIC DNA]</scope>
    <source>
        <strain evidence="5">JCM 17979</strain>
    </source>
</reference>
<dbReference type="EMBL" id="BAABHO010000029">
    <property type="protein sequence ID" value="GAA4796432.1"/>
    <property type="molecule type" value="Genomic_DNA"/>
</dbReference>
<name>A0ABP9BM94_9PSEU</name>
<feature type="region of interest" description="Disordered" evidence="1">
    <location>
        <begin position="29"/>
        <end position="64"/>
    </location>
</feature>
<evidence type="ECO:0000256" key="1">
    <source>
        <dbReference type="SAM" id="MobiDB-lite"/>
    </source>
</evidence>
<dbReference type="PROSITE" id="PS51257">
    <property type="entry name" value="PROKAR_LIPOPROTEIN"/>
    <property type="match status" value="1"/>
</dbReference>
<protein>
    <submittedName>
        <fullName evidence="4">Alpha/beta hydrolase</fullName>
    </submittedName>
</protein>
<evidence type="ECO:0000313" key="4">
    <source>
        <dbReference type="EMBL" id="GAA4796432.1"/>
    </source>
</evidence>
<keyword evidence="5" id="KW-1185">Reference proteome</keyword>
<proteinExistence type="predicted"/>
<sequence>MSRPTLRDVVVLALGAVLLLGTGACAVGPSQRPPVATRNDGPVTPVPAPETGTPGPAAPLLPPLLPAPAAPAGFTDCTAQVGGSLGAPALDGRDLRFGCQSVPVGGGSSSRTEVGVLQVSVGPLPPGGPVPIVVVGEAGGTTGADRAVRLAATAPPQVLAGSALYGVDLRGTGNSEAADCISPSIREDIDDADPLAADAPSLGPLRDAASAAARTCTQVLENALTDYRTAVDAEDLEEVRSTLGVARMNVVGVGEGAGVAAAWMRRFPGSVGRTVLDGLADPTTSFSQRARERAAAAREALDGFAADCSARPDCPLGPDPAGAVTGILANLHAAPLPGPAGRRVTDGTATRALVLGLSEPARWPELATAMSRAGQGDPAGLLRLVAPFEADGGGFDAGVLLTCNDTLERPTLDQVAADAGRAKAAEPLFGAWFAHEALLCSSWPVPADTPPPGSVAGPPPLVVGTRGDPLTPLPGSQREATQLGIATLVTWLGAGHGAYPATPCVRDAVDGYLRDGELPPAGIVCPP</sequence>
<keyword evidence="4" id="KW-0378">Hydrolase</keyword>
<dbReference type="Pfam" id="PF08386">
    <property type="entry name" value="Abhydrolase_4"/>
    <property type="match status" value="1"/>
</dbReference>
<evidence type="ECO:0000259" key="3">
    <source>
        <dbReference type="Pfam" id="PF08386"/>
    </source>
</evidence>
<gene>
    <name evidence="4" type="ORF">GCM10023200_35650</name>
</gene>
<dbReference type="RefSeq" id="WP_345417878.1">
    <property type="nucleotide sequence ID" value="NZ_BAABHO010000029.1"/>
</dbReference>
<evidence type="ECO:0000259" key="2">
    <source>
        <dbReference type="Pfam" id="PF00561"/>
    </source>
</evidence>
<dbReference type="InterPro" id="IPR000073">
    <property type="entry name" value="AB_hydrolase_1"/>
</dbReference>
<dbReference type="Pfam" id="PF00561">
    <property type="entry name" value="Abhydrolase_1"/>
    <property type="match status" value="1"/>
</dbReference>
<dbReference type="GO" id="GO:0016787">
    <property type="term" value="F:hydrolase activity"/>
    <property type="evidence" value="ECO:0007669"/>
    <property type="project" value="UniProtKB-KW"/>
</dbReference>
<dbReference type="Gene3D" id="3.40.50.1820">
    <property type="entry name" value="alpha/beta hydrolase"/>
    <property type="match status" value="1"/>
</dbReference>
<dbReference type="Proteomes" id="UP001500928">
    <property type="component" value="Unassembled WGS sequence"/>
</dbReference>
<dbReference type="InterPro" id="IPR029058">
    <property type="entry name" value="AB_hydrolase_fold"/>
</dbReference>
<accession>A0ABP9BM94</accession>
<dbReference type="SUPFAM" id="SSF53474">
    <property type="entry name" value="alpha/beta-Hydrolases"/>
    <property type="match status" value="1"/>
</dbReference>
<organism evidence="4 5">
    <name type="scientific">Actinomycetospora chlora</name>
    <dbReference type="NCBI Taxonomy" id="663608"/>
    <lineage>
        <taxon>Bacteria</taxon>
        <taxon>Bacillati</taxon>
        <taxon>Actinomycetota</taxon>
        <taxon>Actinomycetes</taxon>
        <taxon>Pseudonocardiales</taxon>
        <taxon>Pseudonocardiaceae</taxon>
        <taxon>Actinomycetospora</taxon>
    </lineage>
</organism>
<evidence type="ECO:0000313" key="5">
    <source>
        <dbReference type="Proteomes" id="UP001500928"/>
    </source>
</evidence>
<comment type="caution">
    <text evidence="4">The sequence shown here is derived from an EMBL/GenBank/DDBJ whole genome shotgun (WGS) entry which is preliminary data.</text>
</comment>
<dbReference type="InterPro" id="IPR013595">
    <property type="entry name" value="Pept_S33_TAP-like_C"/>
</dbReference>